<evidence type="ECO:0000313" key="2">
    <source>
        <dbReference type="EMBL" id="KAB2667115.1"/>
    </source>
</evidence>
<organism evidence="2 3">
    <name type="scientific">Brucella tritici</name>
    <dbReference type="NCBI Taxonomy" id="94626"/>
    <lineage>
        <taxon>Bacteria</taxon>
        <taxon>Pseudomonadati</taxon>
        <taxon>Pseudomonadota</taxon>
        <taxon>Alphaproteobacteria</taxon>
        <taxon>Hyphomicrobiales</taxon>
        <taxon>Brucellaceae</taxon>
        <taxon>Brucella/Ochrobactrum group</taxon>
        <taxon>Brucella</taxon>
    </lineage>
</organism>
<proteinExistence type="predicted"/>
<feature type="compositionally biased region" description="Basic and acidic residues" evidence="1">
    <location>
        <begin position="519"/>
        <end position="529"/>
    </location>
</feature>
<accession>A0A833FRE5</accession>
<sequence length="529" mass="58650">MNAQTKPRIRVGTDGTIMGAVPQTSPQHSAEYFRSPGSGGAAALFAWRPALRDARDDVAKSYIEAAARAIDALHNSGWIAGAIEQAVASTIGTGLRLSPRPDRIALGWDEKQANEWTSIVERRWILWSENPVECDAAGKHTMGELTAMELKTWYAYGEATGLLPSIRRSISQSRTKVQLVLPHRLVQDTEPLSKLYQGVRTDDFGFPLSYRFMRDGVFRHTVDISARDGAGRPQVFHIYQGAPGQIRGITPFAPILRVLRQYDQLADATLTASLIQALFAATIESEAPTEALLQALQDPTEQDGADGSPAESLFGFKQAWYNQTKIDLGVGGRIAHLFPGESLKMNRSEHPNDTYEAFTKFLLREIAACLGMTVETLTGDYTGATYSSVRMSTAEKWPITLSRRAYICGRFLQHVYEAWLEEEIERGTIPFPGGPRAFRAQRAEACSADWRGPPKPQADDLKSAKAHEIYQRLGVVSDEMICNDMGADWEDVYDQRAREQKKRKELGLPEVGPIVPDPVGDKLVIEDEK</sequence>
<gene>
    <name evidence="2" type="ORF">F9K91_02320</name>
</gene>
<evidence type="ECO:0000313" key="3">
    <source>
        <dbReference type="Proteomes" id="UP000430843"/>
    </source>
</evidence>
<protein>
    <submittedName>
        <fullName evidence="2">Phage portal protein</fullName>
    </submittedName>
</protein>
<dbReference type="InterPro" id="IPR006429">
    <property type="entry name" value="Phage_lambda_portal"/>
</dbReference>
<dbReference type="Proteomes" id="UP000430843">
    <property type="component" value="Unassembled WGS sequence"/>
</dbReference>
<evidence type="ECO:0000256" key="1">
    <source>
        <dbReference type="SAM" id="MobiDB-lite"/>
    </source>
</evidence>
<reference evidence="2 3" key="1">
    <citation type="submission" date="2019-09" db="EMBL/GenBank/DDBJ databases">
        <title>Taxonomic organization of the family Brucellaceae based on a phylogenomic approach.</title>
        <authorList>
            <person name="Leclercq S."/>
            <person name="Cloeckaert A."/>
            <person name="Zygmunt M.S."/>
        </authorList>
    </citation>
    <scope>NUCLEOTIDE SEQUENCE [LARGE SCALE GENOMIC DNA]</scope>
    <source>
        <strain evidence="2 3">LMG 18957</strain>
    </source>
</reference>
<keyword evidence="3" id="KW-1185">Reference proteome</keyword>
<dbReference type="GO" id="GO:0005198">
    <property type="term" value="F:structural molecule activity"/>
    <property type="evidence" value="ECO:0007669"/>
    <property type="project" value="InterPro"/>
</dbReference>
<dbReference type="Pfam" id="PF05136">
    <property type="entry name" value="Phage_portal_2"/>
    <property type="match status" value="1"/>
</dbReference>
<dbReference type="AlphaFoldDB" id="A0A833FRE5"/>
<dbReference type="GO" id="GO:0019068">
    <property type="term" value="P:virion assembly"/>
    <property type="evidence" value="ECO:0007669"/>
    <property type="project" value="InterPro"/>
</dbReference>
<name>A0A833FRE5_9HYPH</name>
<feature type="region of interest" description="Disordered" evidence="1">
    <location>
        <begin position="500"/>
        <end position="529"/>
    </location>
</feature>
<dbReference type="EMBL" id="WBWA01000002">
    <property type="protein sequence ID" value="KAB2667115.1"/>
    <property type="molecule type" value="Genomic_DNA"/>
</dbReference>
<dbReference type="NCBIfam" id="TIGR01539">
    <property type="entry name" value="portal_lambda"/>
    <property type="match status" value="1"/>
</dbReference>
<comment type="caution">
    <text evidence="2">The sequence shown here is derived from an EMBL/GenBank/DDBJ whole genome shotgun (WGS) entry which is preliminary data.</text>
</comment>